<name>W4KJD1_HETIT</name>
<dbReference type="KEGG" id="hir:HETIRDRAFT_438199"/>
<evidence type="ECO:0000313" key="4">
    <source>
        <dbReference type="Proteomes" id="UP000030671"/>
    </source>
</evidence>
<dbReference type="STRING" id="747525.W4KJD1"/>
<feature type="compositionally biased region" description="Pro residues" evidence="2">
    <location>
        <begin position="232"/>
        <end position="242"/>
    </location>
</feature>
<feature type="compositionally biased region" description="Low complexity" evidence="2">
    <location>
        <begin position="9"/>
        <end position="26"/>
    </location>
</feature>
<dbReference type="eggNOG" id="KOG4019">
    <property type="taxonomic scope" value="Eukaryota"/>
</dbReference>
<dbReference type="SUPFAM" id="SSF54928">
    <property type="entry name" value="RNA-binding domain, RBD"/>
    <property type="match status" value="1"/>
</dbReference>
<feature type="region of interest" description="Disordered" evidence="2">
    <location>
        <begin position="205"/>
        <end position="242"/>
    </location>
</feature>
<organism evidence="3 4">
    <name type="scientific">Heterobasidion irregulare (strain TC 32-1)</name>
    <dbReference type="NCBI Taxonomy" id="747525"/>
    <lineage>
        <taxon>Eukaryota</taxon>
        <taxon>Fungi</taxon>
        <taxon>Dikarya</taxon>
        <taxon>Basidiomycota</taxon>
        <taxon>Agaricomycotina</taxon>
        <taxon>Agaricomycetes</taxon>
        <taxon>Russulales</taxon>
        <taxon>Bondarzewiaceae</taxon>
        <taxon>Heterobasidion</taxon>
        <taxon>Heterobasidion annosum species complex</taxon>
    </lineage>
</organism>
<keyword evidence="4" id="KW-1185">Reference proteome</keyword>
<dbReference type="PANTHER" id="PTHR10300:SF14">
    <property type="entry name" value="PROTEIN SARAH"/>
    <property type="match status" value="1"/>
</dbReference>
<evidence type="ECO:0000256" key="2">
    <source>
        <dbReference type="SAM" id="MobiDB-lite"/>
    </source>
</evidence>
<gene>
    <name evidence="3" type="ORF">HETIRDRAFT_438199</name>
</gene>
<dbReference type="InterPro" id="IPR006931">
    <property type="entry name" value="Calcipressin"/>
</dbReference>
<proteinExistence type="inferred from homology"/>
<dbReference type="GO" id="GO:0005634">
    <property type="term" value="C:nucleus"/>
    <property type="evidence" value="ECO:0007669"/>
    <property type="project" value="TreeGrafter"/>
</dbReference>
<evidence type="ECO:0000313" key="3">
    <source>
        <dbReference type="EMBL" id="ETW85176.1"/>
    </source>
</evidence>
<dbReference type="GO" id="GO:0008597">
    <property type="term" value="F:calcium-dependent protein serine/threonine phosphatase regulator activity"/>
    <property type="evidence" value="ECO:0007669"/>
    <property type="project" value="TreeGrafter"/>
</dbReference>
<dbReference type="InterPro" id="IPR012677">
    <property type="entry name" value="Nucleotide-bd_a/b_plait_sf"/>
</dbReference>
<dbReference type="Pfam" id="PF04847">
    <property type="entry name" value="Calcipressin"/>
    <property type="match status" value="1"/>
</dbReference>
<dbReference type="EMBL" id="KI925455">
    <property type="protein sequence ID" value="ETW85176.1"/>
    <property type="molecule type" value="Genomic_DNA"/>
</dbReference>
<dbReference type="GO" id="GO:0003676">
    <property type="term" value="F:nucleic acid binding"/>
    <property type="evidence" value="ECO:0007669"/>
    <property type="project" value="InterPro"/>
</dbReference>
<dbReference type="CDD" id="cd12434">
    <property type="entry name" value="RRM_RCAN_like"/>
    <property type="match status" value="1"/>
</dbReference>
<dbReference type="OrthoDB" id="17212at2759"/>
<accession>W4KJD1</accession>
<dbReference type="InterPro" id="IPR035979">
    <property type="entry name" value="RBD_domain_sf"/>
</dbReference>
<dbReference type="GO" id="GO:0019722">
    <property type="term" value="P:calcium-mediated signaling"/>
    <property type="evidence" value="ECO:0007669"/>
    <property type="project" value="InterPro"/>
</dbReference>
<dbReference type="GO" id="GO:0005737">
    <property type="term" value="C:cytoplasm"/>
    <property type="evidence" value="ECO:0007669"/>
    <property type="project" value="TreeGrafter"/>
</dbReference>
<evidence type="ECO:0000256" key="1">
    <source>
        <dbReference type="ARBA" id="ARBA00008209"/>
    </source>
</evidence>
<evidence type="ECO:0008006" key="5">
    <source>
        <dbReference type="Google" id="ProtNLM"/>
    </source>
</evidence>
<dbReference type="RefSeq" id="XP_009542052.1">
    <property type="nucleotide sequence ID" value="XM_009543757.1"/>
</dbReference>
<dbReference type="HOGENOM" id="CLU_046748_1_0_1"/>
<dbReference type="Gene3D" id="3.30.70.330">
    <property type="match status" value="1"/>
</dbReference>
<dbReference type="GeneID" id="20675022"/>
<protein>
    <recommendedName>
        <fullName evidence="5">Calcipressin</fullName>
    </recommendedName>
</protein>
<dbReference type="Proteomes" id="UP000030671">
    <property type="component" value="Unassembled WGS sequence"/>
</dbReference>
<dbReference type="PANTHER" id="PTHR10300">
    <property type="entry name" value="CALCIPRESSIN"/>
    <property type="match status" value="1"/>
</dbReference>
<feature type="compositionally biased region" description="Acidic residues" evidence="2">
    <location>
        <begin position="210"/>
        <end position="219"/>
    </location>
</feature>
<sequence>MPELAVAIPTSSSSQSSPSSTSPQTTNTLVVTSLPPPFFHPLVLEALRDHFASYGEIYAWAPLRTFARVILVFKDDADAEMAKAHCDGLTIEATSETAEFVIRVYRGDRTHIIEAPAEGPDPKYLRPPDIEKNFLISPPGSPPEGWEPIKEDPPNSVPLADDLIAALRKLQLAERAQHGSNIEVLVHPEDGAGIGVYVEDCDGEALAGPEGEEDWEYGDDNPSRMRWKPTPTSMPPVPWVVA</sequence>
<comment type="similarity">
    <text evidence="1">Belongs to the RCAN family.</text>
</comment>
<dbReference type="InParanoid" id="W4KJD1"/>
<dbReference type="AlphaFoldDB" id="W4KJD1"/>
<feature type="region of interest" description="Disordered" evidence="2">
    <location>
        <begin position="1"/>
        <end position="27"/>
    </location>
</feature>
<reference evidence="3 4" key="1">
    <citation type="journal article" date="2012" name="New Phytol.">
        <title>Insight into trade-off between wood decay and parasitism from the genome of a fungal forest pathogen.</title>
        <authorList>
            <person name="Olson A."/>
            <person name="Aerts A."/>
            <person name="Asiegbu F."/>
            <person name="Belbahri L."/>
            <person name="Bouzid O."/>
            <person name="Broberg A."/>
            <person name="Canback B."/>
            <person name="Coutinho P.M."/>
            <person name="Cullen D."/>
            <person name="Dalman K."/>
            <person name="Deflorio G."/>
            <person name="van Diepen L.T."/>
            <person name="Dunand C."/>
            <person name="Duplessis S."/>
            <person name="Durling M."/>
            <person name="Gonthier P."/>
            <person name="Grimwood J."/>
            <person name="Fossdal C.G."/>
            <person name="Hansson D."/>
            <person name="Henrissat B."/>
            <person name="Hietala A."/>
            <person name="Himmelstrand K."/>
            <person name="Hoffmeister D."/>
            <person name="Hogberg N."/>
            <person name="James T.Y."/>
            <person name="Karlsson M."/>
            <person name="Kohler A."/>
            <person name="Kues U."/>
            <person name="Lee Y.H."/>
            <person name="Lin Y.C."/>
            <person name="Lind M."/>
            <person name="Lindquist E."/>
            <person name="Lombard V."/>
            <person name="Lucas S."/>
            <person name="Lunden K."/>
            <person name="Morin E."/>
            <person name="Murat C."/>
            <person name="Park J."/>
            <person name="Raffaello T."/>
            <person name="Rouze P."/>
            <person name="Salamov A."/>
            <person name="Schmutz J."/>
            <person name="Solheim H."/>
            <person name="Stahlberg J."/>
            <person name="Velez H."/>
            <person name="de Vries R.P."/>
            <person name="Wiebenga A."/>
            <person name="Woodward S."/>
            <person name="Yakovlev I."/>
            <person name="Garbelotto M."/>
            <person name="Martin F."/>
            <person name="Grigoriev I.V."/>
            <person name="Stenlid J."/>
        </authorList>
    </citation>
    <scope>NUCLEOTIDE SEQUENCE [LARGE SCALE GENOMIC DNA]</scope>
    <source>
        <strain evidence="3 4">TC 32-1</strain>
    </source>
</reference>